<organism evidence="2">
    <name type="scientific">Arundo donax</name>
    <name type="common">Giant reed</name>
    <name type="synonym">Donax arundinaceus</name>
    <dbReference type="NCBI Taxonomy" id="35708"/>
    <lineage>
        <taxon>Eukaryota</taxon>
        <taxon>Viridiplantae</taxon>
        <taxon>Streptophyta</taxon>
        <taxon>Embryophyta</taxon>
        <taxon>Tracheophyta</taxon>
        <taxon>Spermatophyta</taxon>
        <taxon>Magnoliopsida</taxon>
        <taxon>Liliopsida</taxon>
        <taxon>Poales</taxon>
        <taxon>Poaceae</taxon>
        <taxon>PACMAD clade</taxon>
        <taxon>Arundinoideae</taxon>
        <taxon>Arundineae</taxon>
        <taxon>Arundo</taxon>
    </lineage>
</organism>
<reference evidence="2" key="1">
    <citation type="submission" date="2014-09" db="EMBL/GenBank/DDBJ databases">
        <authorList>
            <person name="Magalhaes I.L.F."/>
            <person name="Oliveira U."/>
            <person name="Santos F.R."/>
            <person name="Vidigal T.H.D.A."/>
            <person name="Brescovit A.D."/>
            <person name="Santos A.J."/>
        </authorList>
    </citation>
    <scope>NUCLEOTIDE SEQUENCE</scope>
    <source>
        <tissue evidence="2">Shoot tissue taken approximately 20 cm above the soil surface</tissue>
    </source>
</reference>
<sequence length="70" mass="8247">MLLKRMASTVLWREYAKEYMGILYKRTTYSVHLNENDITILTGHNWKSKENETNKGSTMETNLVEPNPQK</sequence>
<protein>
    <submittedName>
        <fullName evidence="2">Uncharacterized protein</fullName>
    </submittedName>
</protein>
<dbReference type="AlphaFoldDB" id="A0A0A9GQX7"/>
<evidence type="ECO:0000313" key="2">
    <source>
        <dbReference type="EMBL" id="JAE24956.1"/>
    </source>
</evidence>
<dbReference type="EMBL" id="GBRH01172940">
    <property type="protein sequence ID" value="JAE24956.1"/>
    <property type="molecule type" value="Transcribed_RNA"/>
</dbReference>
<proteinExistence type="predicted"/>
<reference evidence="2" key="2">
    <citation type="journal article" date="2015" name="Data Brief">
        <title>Shoot transcriptome of the giant reed, Arundo donax.</title>
        <authorList>
            <person name="Barrero R.A."/>
            <person name="Guerrero F.D."/>
            <person name="Moolhuijzen P."/>
            <person name="Goolsby J.A."/>
            <person name="Tidwell J."/>
            <person name="Bellgard S.E."/>
            <person name="Bellgard M.I."/>
        </authorList>
    </citation>
    <scope>NUCLEOTIDE SEQUENCE</scope>
    <source>
        <tissue evidence="2">Shoot tissue taken approximately 20 cm above the soil surface</tissue>
    </source>
</reference>
<evidence type="ECO:0000256" key="1">
    <source>
        <dbReference type="SAM" id="MobiDB-lite"/>
    </source>
</evidence>
<accession>A0A0A9GQX7</accession>
<name>A0A0A9GQX7_ARUDO</name>
<feature type="region of interest" description="Disordered" evidence="1">
    <location>
        <begin position="49"/>
        <end position="70"/>
    </location>
</feature>